<sequence>MLDVLVVEPFSGNISGAQKVTINIIDMFSEKYNVGIISRKKEGKLKNLLNKYNVIGVLPFENIISTVFGLGNLVQRSKSIKFYFRMAFVILVCNIYCLYKAIYYRPKYIYTYDPRGLVLSCLFMKFFGFKVVWHLHGKLHHSDKTIVFFKKLSSTILVPSYSISDSFKDKSSIHVIYNGFDFNSHVSNREFCQGDILNITFIGTLIPHKGLHNLIDAINLLINHGSVEYIKLNIVGEFPQSNNVNYKKYLEDLVSNLPKNVFVQFCGWSDSPEQYILNSDVVVFPSVIEGTIHLDGKDQKIASSEALPTVLIEALSCGVPVVATRTPGCDEIVSDKSYGVIIDESEPLLIMEGIEKIIINNKFYKFSPTNIRVKFSKSSMFESVFKILSQ</sequence>
<gene>
    <name evidence="5" type="ORF">HV183_04605</name>
</gene>
<evidence type="ECO:0000256" key="2">
    <source>
        <dbReference type="ARBA" id="ARBA00022679"/>
    </source>
</evidence>
<feature type="transmembrane region" description="Helical" evidence="3">
    <location>
        <begin position="82"/>
        <end position="104"/>
    </location>
</feature>
<feature type="transmembrane region" description="Helical" evidence="3">
    <location>
        <begin position="116"/>
        <end position="135"/>
    </location>
</feature>
<dbReference type="Gene3D" id="3.40.50.2000">
    <property type="entry name" value="Glycogen Phosphorylase B"/>
    <property type="match status" value="2"/>
</dbReference>
<evidence type="ECO:0000313" key="5">
    <source>
        <dbReference type="EMBL" id="QLO12774.1"/>
    </source>
</evidence>
<keyword evidence="3" id="KW-0472">Membrane</keyword>
<dbReference type="RefSeq" id="WP_181218968.1">
    <property type="nucleotide sequence ID" value="NZ_CP055538.1"/>
</dbReference>
<keyword evidence="3" id="KW-0812">Transmembrane</keyword>
<name>A0AAE7GQV7_CITFR</name>
<dbReference type="PANTHER" id="PTHR12526">
    <property type="entry name" value="GLYCOSYLTRANSFERASE"/>
    <property type="match status" value="1"/>
</dbReference>
<dbReference type="EMBL" id="CP055538">
    <property type="protein sequence ID" value="QLO12774.1"/>
    <property type="molecule type" value="Genomic_DNA"/>
</dbReference>
<dbReference type="GO" id="GO:0016757">
    <property type="term" value="F:glycosyltransferase activity"/>
    <property type="evidence" value="ECO:0007669"/>
    <property type="project" value="UniProtKB-KW"/>
</dbReference>
<protein>
    <submittedName>
        <fullName evidence="5">Glycosyltransferase</fullName>
    </submittedName>
</protein>
<reference evidence="6" key="1">
    <citation type="submission" date="2020-06" db="EMBL/GenBank/DDBJ databases">
        <title>REHAB project genomes.</title>
        <authorList>
            <person name="Shaw L.P."/>
        </authorList>
    </citation>
    <scope>NUCLEOTIDE SEQUENCE [LARGE SCALE GENOMIC DNA]</scope>
    <source>
        <strain evidence="6">RHBSTW-00398</strain>
    </source>
</reference>
<proteinExistence type="predicted"/>
<organism evidence="5 6">
    <name type="scientific">Citrobacter freundii</name>
    <dbReference type="NCBI Taxonomy" id="546"/>
    <lineage>
        <taxon>Bacteria</taxon>
        <taxon>Pseudomonadati</taxon>
        <taxon>Pseudomonadota</taxon>
        <taxon>Gammaproteobacteria</taxon>
        <taxon>Enterobacterales</taxon>
        <taxon>Enterobacteriaceae</taxon>
        <taxon>Citrobacter</taxon>
        <taxon>Citrobacter freundii complex</taxon>
    </lineage>
</organism>
<keyword evidence="1" id="KW-0328">Glycosyltransferase</keyword>
<feature type="domain" description="Glycosyl transferase family 1" evidence="4">
    <location>
        <begin position="199"/>
        <end position="364"/>
    </location>
</feature>
<dbReference type="AlphaFoldDB" id="A0AAE7GQV7"/>
<evidence type="ECO:0000313" key="6">
    <source>
        <dbReference type="Proteomes" id="UP000510650"/>
    </source>
</evidence>
<dbReference type="SUPFAM" id="SSF53756">
    <property type="entry name" value="UDP-Glycosyltransferase/glycogen phosphorylase"/>
    <property type="match status" value="1"/>
</dbReference>
<keyword evidence="3" id="KW-1133">Transmembrane helix</keyword>
<keyword evidence="2" id="KW-0808">Transferase</keyword>
<accession>A0AAE7GQV7</accession>
<dbReference type="Pfam" id="PF00534">
    <property type="entry name" value="Glycos_transf_1"/>
    <property type="match status" value="1"/>
</dbReference>
<dbReference type="PANTHER" id="PTHR12526:SF629">
    <property type="entry name" value="TEICHURONIC ACID BIOSYNTHESIS GLYCOSYLTRANSFERASE TUAH-RELATED"/>
    <property type="match status" value="1"/>
</dbReference>
<evidence type="ECO:0000256" key="1">
    <source>
        <dbReference type="ARBA" id="ARBA00022676"/>
    </source>
</evidence>
<evidence type="ECO:0000259" key="4">
    <source>
        <dbReference type="Pfam" id="PF00534"/>
    </source>
</evidence>
<evidence type="ECO:0000256" key="3">
    <source>
        <dbReference type="SAM" id="Phobius"/>
    </source>
</evidence>
<dbReference type="InterPro" id="IPR001296">
    <property type="entry name" value="Glyco_trans_1"/>
</dbReference>
<dbReference type="Proteomes" id="UP000510650">
    <property type="component" value="Chromosome"/>
</dbReference>
<dbReference type="GO" id="GO:1901135">
    <property type="term" value="P:carbohydrate derivative metabolic process"/>
    <property type="evidence" value="ECO:0007669"/>
    <property type="project" value="UniProtKB-ARBA"/>
</dbReference>